<name>A0ABT8GB12_9MICO</name>
<dbReference type="PANTHER" id="PTHR42879">
    <property type="entry name" value="3-OXOACYL-(ACYL-CARRIER-PROTEIN) REDUCTASE"/>
    <property type="match status" value="1"/>
</dbReference>
<accession>A0ABT8GB12</accession>
<dbReference type="PANTHER" id="PTHR42879:SF6">
    <property type="entry name" value="NADPH-DEPENDENT REDUCTASE BACG"/>
    <property type="match status" value="1"/>
</dbReference>
<organism evidence="2 3">
    <name type="scientific">Demequina litoralis</name>
    <dbReference type="NCBI Taxonomy" id="3051660"/>
    <lineage>
        <taxon>Bacteria</taxon>
        <taxon>Bacillati</taxon>
        <taxon>Actinomycetota</taxon>
        <taxon>Actinomycetes</taxon>
        <taxon>Micrococcales</taxon>
        <taxon>Demequinaceae</taxon>
        <taxon>Demequina</taxon>
    </lineage>
</organism>
<gene>
    <name evidence="2" type="ORF">QQX09_10695</name>
</gene>
<protein>
    <submittedName>
        <fullName evidence="2">SDR family oxidoreductase</fullName>
    </submittedName>
</protein>
<evidence type="ECO:0000313" key="3">
    <source>
        <dbReference type="Proteomes" id="UP001172728"/>
    </source>
</evidence>
<proteinExistence type="inferred from homology"/>
<reference evidence="2" key="1">
    <citation type="submission" date="2023-06" db="EMBL/GenBank/DDBJ databases">
        <title>Sysu t00192.</title>
        <authorList>
            <person name="Gao L."/>
            <person name="Fang B.-Z."/>
            <person name="Li W.-J."/>
        </authorList>
    </citation>
    <scope>NUCLEOTIDE SEQUENCE</scope>
    <source>
        <strain evidence="2">SYSU T00192</strain>
    </source>
</reference>
<dbReference type="EMBL" id="JAUHPW010000008">
    <property type="protein sequence ID" value="MDN4476323.1"/>
    <property type="molecule type" value="Genomic_DNA"/>
</dbReference>
<dbReference type="InterPro" id="IPR050259">
    <property type="entry name" value="SDR"/>
</dbReference>
<dbReference type="RefSeq" id="WP_301134473.1">
    <property type="nucleotide sequence ID" value="NZ_JAUHPW010000008.1"/>
</dbReference>
<dbReference type="Pfam" id="PF13561">
    <property type="entry name" value="adh_short_C2"/>
    <property type="match status" value="1"/>
</dbReference>
<sequence length="260" mass="26967">MDLGIAGRAALVAASSQGLGLACATSLAREGVRVTLNGRDDARLAAAASSLREAVPGADVGWVAADLTTAEGIAAIVAAVPEADILVTNNAGPRPGGYEGWDADALHGALAQNAIPAVELMRAYLPGMRARRFGRIVHITSAMVKSPAADMGLSASARAALTAVAKSISKEVAPDNVTVNQLLPERIDTPRQEFMARRRMERDGITRDEAYAAIASTVTARRLGRPEELGDACAFLCSAQAGYITGQNLQLDGGTYEGLI</sequence>
<dbReference type="InterPro" id="IPR002347">
    <property type="entry name" value="SDR_fam"/>
</dbReference>
<keyword evidence="3" id="KW-1185">Reference proteome</keyword>
<comment type="caution">
    <text evidence="2">The sequence shown here is derived from an EMBL/GenBank/DDBJ whole genome shotgun (WGS) entry which is preliminary data.</text>
</comment>
<comment type="similarity">
    <text evidence="1">Belongs to the short-chain dehydrogenases/reductases (SDR) family.</text>
</comment>
<dbReference type="SUPFAM" id="SSF51735">
    <property type="entry name" value="NAD(P)-binding Rossmann-fold domains"/>
    <property type="match status" value="1"/>
</dbReference>
<dbReference type="Proteomes" id="UP001172728">
    <property type="component" value="Unassembled WGS sequence"/>
</dbReference>
<dbReference type="Gene3D" id="3.40.50.720">
    <property type="entry name" value="NAD(P)-binding Rossmann-like Domain"/>
    <property type="match status" value="1"/>
</dbReference>
<evidence type="ECO:0000256" key="1">
    <source>
        <dbReference type="ARBA" id="ARBA00006484"/>
    </source>
</evidence>
<dbReference type="InterPro" id="IPR036291">
    <property type="entry name" value="NAD(P)-bd_dom_sf"/>
</dbReference>
<evidence type="ECO:0000313" key="2">
    <source>
        <dbReference type="EMBL" id="MDN4476323.1"/>
    </source>
</evidence>
<dbReference type="PRINTS" id="PR00081">
    <property type="entry name" value="GDHRDH"/>
</dbReference>